<keyword evidence="2" id="KW-0808">Transferase</keyword>
<evidence type="ECO:0000313" key="3">
    <source>
        <dbReference type="Proteomes" id="UP000071561"/>
    </source>
</evidence>
<dbReference type="PROSITE" id="PS51186">
    <property type="entry name" value="GNAT"/>
    <property type="match status" value="1"/>
</dbReference>
<dbReference type="Proteomes" id="UP000071561">
    <property type="component" value="Chromosome"/>
</dbReference>
<reference evidence="2 3" key="1">
    <citation type="submission" date="2016-03" db="EMBL/GenBank/DDBJ databases">
        <title>Complete genome sequence of Pedobacter cryoconitis PAMC 27485.</title>
        <authorList>
            <person name="Lee J."/>
            <person name="Kim O.-S."/>
        </authorList>
    </citation>
    <scope>NUCLEOTIDE SEQUENCE [LARGE SCALE GENOMIC DNA]</scope>
    <source>
        <strain evidence="2 3">PAMC 27485</strain>
    </source>
</reference>
<evidence type="ECO:0000313" key="2">
    <source>
        <dbReference type="EMBL" id="AMP99050.1"/>
    </source>
</evidence>
<keyword evidence="3" id="KW-1185">Reference proteome</keyword>
<dbReference type="SUPFAM" id="SSF55729">
    <property type="entry name" value="Acyl-CoA N-acyltransferases (Nat)"/>
    <property type="match status" value="1"/>
</dbReference>
<dbReference type="Pfam" id="PF08445">
    <property type="entry name" value="FR47"/>
    <property type="match status" value="1"/>
</dbReference>
<dbReference type="EMBL" id="CP014504">
    <property type="protein sequence ID" value="AMP99050.1"/>
    <property type="molecule type" value="Genomic_DNA"/>
</dbReference>
<dbReference type="InterPro" id="IPR016181">
    <property type="entry name" value="Acyl_CoA_acyltransferase"/>
</dbReference>
<evidence type="ECO:0000259" key="1">
    <source>
        <dbReference type="PROSITE" id="PS51186"/>
    </source>
</evidence>
<feature type="domain" description="N-acetyltransferase" evidence="1">
    <location>
        <begin position="101"/>
        <end position="231"/>
    </location>
</feature>
<dbReference type="PATRIC" id="fig|188932.3.peg.2252"/>
<dbReference type="AlphaFoldDB" id="A0A127VCU9"/>
<dbReference type="GO" id="GO:0016747">
    <property type="term" value="F:acyltransferase activity, transferring groups other than amino-acyl groups"/>
    <property type="evidence" value="ECO:0007669"/>
    <property type="project" value="InterPro"/>
</dbReference>
<dbReference type="Gene3D" id="3.40.630.30">
    <property type="match status" value="1"/>
</dbReference>
<gene>
    <name evidence="2" type="ORF">AY601_2149</name>
</gene>
<protein>
    <submittedName>
        <fullName evidence="2">GCN5-related N-acetyltransferase</fullName>
    </submittedName>
</protein>
<dbReference type="InterPro" id="IPR000182">
    <property type="entry name" value="GNAT_dom"/>
</dbReference>
<sequence>MEKYSSLLDNPIWNALETVHQDFSTGNQVIKRYNEGTIPFMGMAHPNGKLLTQIAPYFKVNEEVFLKDEVEDIPKEWALVTRLNCLQMIYIPALPKAVNMEGIVKLSVHDALELSDLVNLVQPGFFKERTSSLGNYYGIKKDNKLVAVAGERFKLTGFTELSAVCTHPDHTGNSYAQRLLNVLCSKNLIQGNTPFLHVVDTNTRAIKIYEHLDFKTRIDFPLIKLRYLGKV</sequence>
<dbReference type="RefSeq" id="WP_068400418.1">
    <property type="nucleotide sequence ID" value="NZ_CP014504.1"/>
</dbReference>
<proteinExistence type="predicted"/>
<accession>A0A127VCU9</accession>
<organism evidence="2 3">
    <name type="scientific">Pedobacter cryoconitis</name>
    <dbReference type="NCBI Taxonomy" id="188932"/>
    <lineage>
        <taxon>Bacteria</taxon>
        <taxon>Pseudomonadati</taxon>
        <taxon>Bacteroidota</taxon>
        <taxon>Sphingobacteriia</taxon>
        <taxon>Sphingobacteriales</taxon>
        <taxon>Sphingobacteriaceae</taxon>
        <taxon>Pedobacter</taxon>
    </lineage>
</organism>
<name>A0A127VCU9_9SPHI</name>
<dbReference type="OrthoDB" id="9797456at2"/>
<dbReference type="InterPro" id="IPR013653">
    <property type="entry name" value="GCN5-like_dom"/>
</dbReference>
<dbReference type="KEGG" id="pcm:AY601_2149"/>